<keyword evidence="7" id="KW-0560">Oxidoreductase</keyword>
<protein>
    <submittedName>
        <fullName evidence="7">NADH dehydrogenase subunit 7</fullName>
        <ecNumber evidence="7">1.6.5.3</ecNumber>
    </submittedName>
</protein>
<dbReference type="PANTHER" id="PTHR11993">
    <property type="entry name" value="NADH-UBIQUINONE OXIDOREDUCTASE 49 KDA SUBUNIT"/>
    <property type="match status" value="1"/>
</dbReference>
<dbReference type="NCBIfam" id="NF004739">
    <property type="entry name" value="PRK06075.1"/>
    <property type="match status" value="1"/>
</dbReference>
<evidence type="ECO:0000256" key="2">
    <source>
        <dbReference type="ARBA" id="ARBA00022448"/>
    </source>
</evidence>
<dbReference type="InterPro" id="IPR022885">
    <property type="entry name" value="NDH1_su_D/H"/>
</dbReference>
<dbReference type="NCBIfam" id="TIGR01962">
    <property type="entry name" value="NuoD"/>
    <property type="match status" value="1"/>
</dbReference>
<accession>M4QC24</accession>
<keyword evidence="2 5" id="KW-0813">Transport</keyword>
<evidence type="ECO:0000256" key="4">
    <source>
        <dbReference type="ARBA" id="ARBA00023027"/>
    </source>
</evidence>
<evidence type="ECO:0000256" key="5">
    <source>
        <dbReference type="RuleBase" id="RU003685"/>
    </source>
</evidence>
<proteinExistence type="inferred from homology"/>
<reference evidence="7" key="2">
    <citation type="journal article" date="2013" name="Genome Biol. Evol.">
        <title>Strikingly bacteria-like and gene-rich mitochondrial genomes throughout jakobid protists.</title>
        <authorList>
            <person name="Burger G."/>
            <person name="Gray M.W."/>
            <person name="Forget L."/>
            <person name="Lang B.F."/>
        </authorList>
    </citation>
    <scope>NUCLEOTIDE SEQUENCE</scope>
    <source>
        <strain evidence="7">ATCC 50695</strain>
    </source>
</reference>
<dbReference type="Pfam" id="PF00346">
    <property type="entry name" value="Complex1_49kDa"/>
    <property type="match status" value="1"/>
</dbReference>
<evidence type="ECO:0000259" key="6">
    <source>
        <dbReference type="Pfam" id="PF00346"/>
    </source>
</evidence>
<gene>
    <name evidence="7" type="primary">nad7</name>
</gene>
<evidence type="ECO:0000256" key="3">
    <source>
        <dbReference type="ARBA" id="ARBA00022967"/>
    </source>
</evidence>
<dbReference type="GO" id="GO:0048038">
    <property type="term" value="F:quinone binding"/>
    <property type="evidence" value="ECO:0007669"/>
    <property type="project" value="InterPro"/>
</dbReference>
<evidence type="ECO:0000256" key="1">
    <source>
        <dbReference type="ARBA" id="ARBA00005769"/>
    </source>
</evidence>
<feature type="domain" description="NADH-quinone oxidoreductase subunit D" evidence="6">
    <location>
        <begin position="127"/>
        <end position="397"/>
    </location>
</feature>
<name>M4QC24_9EUKA</name>
<dbReference type="GO" id="GO:0006120">
    <property type="term" value="P:mitochondrial electron transport, NADH to ubiquinone"/>
    <property type="evidence" value="ECO:0007669"/>
    <property type="project" value="TreeGrafter"/>
</dbReference>
<dbReference type="InterPro" id="IPR014029">
    <property type="entry name" value="NADH_UbQ_OxRdtase_49kDa_CS"/>
</dbReference>
<dbReference type="AlphaFoldDB" id="M4QC24"/>
<keyword evidence="4 5" id="KW-0520">NAD</keyword>
<keyword evidence="3 5" id="KW-1278">Translocase</keyword>
<reference evidence="7" key="1">
    <citation type="journal article" date="2006" name="RNA">
        <title>Hybrid E. coli--Mitochondrial ribonuclease P RNAs are catalytically active.</title>
        <authorList>
            <person name="Seif E."/>
            <person name="Cadieux A."/>
            <person name="Lang B.F."/>
        </authorList>
    </citation>
    <scope>NUCLEOTIDE SEQUENCE</scope>
    <source>
        <strain evidence="7">ATCC 50695</strain>
    </source>
</reference>
<dbReference type="GO" id="GO:0016651">
    <property type="term" value="F:oxidoreductase activity, acting on NAD(P)H"/>
    <property type="evidence" value="ECO:0007669"/>
    <property type="project" value="InterPro"/>
</dbReference>
<dbReference type="FunFam" id="1.10.645.10:FF:000005">
    <property type="entry name" value="NADH-quinone oxidoreductase subunit D"/>
    <property type="match status" value="1"/>
</dbReference>
<dbReference type="EC" id="1.6.5.3" evidence="7"/>
<dbReference type="SUPFAM" id="SSF56762">
    <property type="entry name" value="HydB/Nqo4-like"/>
    <property type="match status" value="1"/>
</dbReference>
<comment type="similarity">
    <text evidence="1 5">Belongs to the complex I 49 kDa subunit family.</text>
</comment>
<organism evidence="7">
    <name type="scientific">Jakoba bahamiensis</name>
    <dbReference type="NCBI Taxonomy" id="221721"/>
    <lineage>
        <taxon>Eukaryota</taxon>
        <taxon>Discoba</taxon>
        <taxon>Jakobida</taxon>
        <taxon>Histionina</taxon>
        <taxon>Jakobidae</taxon>
        <taxon>Jakoba</taxon>
    </lineage>
</organism>
<dbReference type="PROSITE" id="PS00535">
    <property type="entry name" value="COMPLEX1_49K"/>
    <property type="match status" value="1"/>
</dbReference>
<geneLocation type="mitochondrion" evidence="7"/>
<dbReference type="HAMAP" id="MF_01358">
    <property type="entry name" value="NDH1_NuoD"/>
    <property type="match status" value="1"/>
</dbReference>
<dbReference type="GO" id="GO:0005739">
    <property type="term" value="C:mitochondrion"/>
    <property type="evidence" value="ECO:0007669"/>
    <property type="project" value="GOC"/>
</dbReference>
<dbReference type="InterPro" id="IPR029014">
    <property type="entry name" value="NiFe-Hase_large"/>
</dbReference>
<sequence length="397" mass="45432">MIHEKSVSTKLKNFTMNFGPQHPAAHGVLRLVLELNGEVVERADPHIGLLHRGTEKLIEYKTYLQALPYFDRLDYVSMMAQEHAYSLAVEKLLQCDVPLRAQYIRVLFDEITRILNHLLAITTHALDVGAMTPFLWAFEEREKLMEFYERVSGARMHAAYVRPGGVAQDLPLGLCEDIYIFAEQFSSRIDEMEDVLNGNRIWKQRLVDIGVVTAKEAMDWSFSGVMLRGSGISWDLRKHCPYDVYDRLDFEIPVGTHGDCYDRYLVRMEEMRQSLRLVIQCLNEMPVGIVRVDDQKISPPSRREMKDSMESLIHHFKLYTEGYSVPTGETYTAVEAPKGEFGVYLVSDGTNRPYRCKIKAPGFSHLQGLDFMSKGHMIADVVTIIGTQDIVFGEVDR</sequence>
<dbReference type="PANTHER" id="PTHR11993:SF10">
    <property type="entry name" value="NADH DEHYDROGENASE [UBIQUINONE] IRON-SULFUR PROTEIN 2, MITOCHONDRIAL"/>
    <property type="match status" value="1"/>
</dbReference>
<dbReference type="InterPro" id="IPR001135">
    <property type="entry name" value="NADH_Q_OxRdtase_suD"/>
</dbReference>
<dbReference type="Gene3D" id="1.10.645.10">
    <property type="entry name" value="Cytochrome-c3 Hydrogenase, chain B"/>
    <property type="match status" value="1"/>
</dbReference>
<dbReference type="EMBL" id="KC353354">
    <property type="protein sequence ID" value="AGH24129.1"/>
    <property type="molecule type" value="Genomic_DNA"/>
</dbReference>
<keyword evidence="7" id="KW-0496">Mitochondrion</keyword>
<evidence type="ECO:0000313" key="7">
    <source>
        <dbReference type="EMBL" id="AGH24129.1"/>
    </source>
</evidence>
<dbReference type="GO" id="GO:0051287">
    <property type="term" value="F:NAD binding"/>
    <property type="evidence" value="ECO:0007669"/>
    <property type="project" value="InterPro"/>
</dbReference>